<evidence type="ECO:0000256" key="2">
    <source>
        <dbReference type="ARBA" id="ARBA00023242"/>
    </source>
</evidence>
<dbReference type="GO" id="GO:0008270">
    <property type="term" value="F:zinc ion binding"/>
    <property type="evidence" value="ECO:0007669"/>
    <property type="project" value="InterPro"/>
</dbReference>
<dbReference type="CDD" id="cd00067">
    <property type="entry name" value="GAL4"/>
    <property type="match status" value="1"/>
</dbReference>
<feature type="region of interest" description="Disordered" evidence="3">
    <location>
        <begin position="1"/>
        <end position="27"/>
    </location>
</feature>
<evidence type="ECO:0000256" key="3">
    <source>
        <dbReference type="SAM" id="MobiDB-lite"/>
    </source>
</evidence>
<dbReference type="PROSITE" id="PS50048">
    <property type="entry name" value="ZN2_CY6_FUNGAL_2"/>
    <property type="match status" value="1"/>
</dbReference>
<dbReference type="GO" id="GO:0006351">
    <property type="term" value="P:DNA-templated transcription"/>
    <property type="evidence" value="ECO:0007669"/>
    <property type="project" value="InterPro"/>
</dbReference>
<evidence type="ECO:0000259" key="4">
    <source>
        <dbReference type="PROSITE" id="PS50048"/>
    </source>
</evidence>
<dbReference type="SUPFAM" id="SSF57701">
    <property type="entry name" value="Zn2/Cys6 DNA-binding domain"/>
    <property type="match status" value="1"/>
</dbReference>
<keyword evidence="2" id="KW-0539">Nucleus</keyword>
<dbReference type="Pfam" id="PF00172">
    <property type="entry name" value="Zn_clus"/>
    <property type="match status" value="1"/>
</dbReference>
<proteinExistence type="predicted"/>
<gene>
    <name evidence="5" type="ORF">DM02DRAFT_619947</name>
</gene>
<reference evidence="5 6" key="1">
    <citation type="journal article" date="2018" name="Sci. Rep.">
        <title>Comparative genomics provides insights into the lifestyle and reveals functional heterogeneity of dark septate endophytic fungi.</title>
        <authorList>
            <person name="Knapp D.G."/>
            <person name="Nemeth J.B."/>
            <person name="Barry K."/>
            <person name="Hainaut M."/>
            <person name="Henrissat B."/>
            <person name="Johnson J."/>
            <person name="Kuo A."/>
            <person name="Lim J.H.P."/>
            <person name="Lipzen A."/>
            <person name="Nolan M."/>
            <person name="Ohm R.A."/>
            <person name="Tamas L."/>
            <person name="Grigoriev I.V."/>
            <person name="Spatafora J.W."/>
            <person name="Nagy L.G."/>
            <person name="Kovacs G.M."/>
        </authorList>
    </citation>
    <scope>NUCLEOTIDE SEQUENCE [LARGE SCALE GENOMIC DNA]</scope>
    <source>
        <strain evidence="5 6">DSE2036</strain>
    </source>
</reference>
<evidence type="ECO:0000313" key="5">
    <source>
        <dbReference type="EMBL" id="PVH92416.1"/>
    </source>
</evidence>
<dbReference type="PROSITE" id="PS00463">
    <property type="entry name" value="ZN2_CY6_FUNGAL_1"/>
    <property type="match status" value="1"/>
</dbReference>
<dbReference type="Gene3D" id="4.10.240.10">
    <property type="entry name" value="Zn(2)-C6 fungal-type DNA-binding domain"/>
    <property type="match status" value="1"/>
</dbReference>
<keyword evidence="1" id="KW-0479">Metal-binding</keyword>
<dbReference type="PANTHER" id="PTHR47654">
    <property type="entry name" value="ZN(II)2CYS6 TRANSCRIPTION FACTOR (EUROFUNG)-RELATED"/>
    <property type="match status" value="1"/>
</dbReference>
<dbReference type="InterPro" id="IPR001138">
    <property type="entry name" value="Zn2Cys6_DnaBD"/>
</dbReference>
<dbReference type="GO" id="GO:0003677">
    <property type="term" value="F:DNA binding"/>
    <property type="evidence" value="ECO:0007669"/>
    <property type="project" value="InterPro"/>
</dbReference>
<dbReference type="Pfam" id="PF04082">
    <property type="entry name" value="Fungal_trans"/>
    <property type="match status" value="1"/>
</dbReference>
<dbReference type="InterPro" id="IPR053230">
    <property type="entry name" value="Trans_reg_galc"/>
</dbReference>
<dbReference type="PANTHER" id="PTHR47654:SF5">
    <property type="entry name" value="TRANSCRIPTION FACTOR DOMAIN-CONTAINING PROTEIN"/>
    <property type="match status" value="1"/>
</dbReference>
<organism evidence="5 6">
    <name type="scientific">Periconia macrospinosa</name>
    <dbReference type="NCBI Taxonomy" id="97972"/>
    <lineage>
        <taxon>Eukaryota</taxon>
        <taxon>Fungi</taxon>
        <taxon>Dikarya</taxon>
        <taxon>Ascomycota</taxon>
        <taxon>Pezizomycotina</taxon>
        <taxon>Dothideomycetes</taxon>
        <taxon>Pleosporomycetidae</taxon>
        <taxon>Pleosporales</taxon>
        <taxon>Massarineae</taxon>
        <taxon>Periconiaceae</taxon>
        <taxon>Periconia</taxon>
    </lineage>
</organism>
<dbReference type="InterPro" id="IPR007219">
    <property type="entry name" value="XnlR_reg_dom"/>
</dbReference>
<dbReference type="AlphaFoldDB" id="A0A2V1D306"/>
<name>A0A2V1D306_9PLEO</name>
<dbReference type="InterPro" id="IPR036864">
    <property type="entry name" value="Zn2-C6_fun-type_DNA-bd_sf"/>
</dbReference>
<dbReference type="SMART" id="SM00906">
    <property type="entry name" value="Fungal_trans"/>
    <property type="match status" value="1"/>
</dbReference>
<feature type="domain" description="Zn(2)-C6 fungal-type" evidence="4">
    <location>
        <begin position="36"/>
        <end position="66"/>
    </location>
</feature>
<accession>A0A2V1D306</accession>
<evidence type="ECO:0000313" key="6">
    <source>
        <dbReference type="Proteomes" id="UP000244855"/>
    </source>
</evidence>
<dbReference type="GO" id="GO:0000981">
    <property type="term" value="F:DNA-binding transcription factor activity, RNA polymerase II-specific"/>
    <property type="evidence" value="ECO:0007669"/>
    <property type="project" value="InterPro"/>
</dbReference>
<feature type="compositionally biased region" description="Polar residues" evidence="3">
    <location>
        <begin position="13"/>
        <end position="26"/>
    </location>
</feature>
<sequence>MESTGPNPKVAIQSLQNPTPSRQSAFQHKKDRVLRACIRCRTSKVRCTGERPCCRRCEKGNAECVYTETRRDRLKDITGQNRQLIAFLRDVSLRADDGERKRIDELLISIGESTSLDTLEAQSIDPGSDKESAGGEALASGSVGSNKDVDVVDEDIFRSLDSRATGFVGQNSEVQWLRSLKHHAQLGSNMASPNRLPAFESASNAPDFPQEPPRQGNTQCVTDSTFYLDRDDLGIDIVVDEFELPPAEAAERLFECYITTIHPSFPILPHNFEKEFNGYIDSIKQHRPFQPPNRWRAILNLVFAIGAQYSHLVDASWQADGRDHLIYMTRALRLLELENTLVAISAPDIALIRATGMLSLYYLVIGHINRAWVMIGLSLRSALAVGLHLRNADDSASTEKKEILRRTWWGLHSIESLVSATTGRPCVIAAEDCTVLLPQTQRSSEVPHPTDPHIKGGLASTTDVSLFEIGIRQRLITQQALELLYSPRASKKSWEQTQKAIAGLMEQLEEWTRAAFPEGLTLEHFTVNTASAQSVKLQRERVLLAFSLFSAQIIVTRPCLCRLEQRIQRQSNRSASFNRKMAEACVQAAQDLSMLLPNEPNPSRIYQIGPWWCIVHNIMQAITVLLLEIFYNGAQATPTSSQLLQSLRRLIMWLQSMRHNNAVAKEACRVVADFVKGAPHVPAGIVDFFEDEVGHFVGHTFQAPENPYSIASQAQADWEQPEHGNSANTIMNAQAQDFREQQQFVVDDFSLYPSLYPGLSQGSAVYGHLFTTNFDQLDIIAEHGAAHVPGSFSRS</sequence>
<feature type="region of interest" description="Disordered" evidence="3">
    <location>
        <begin position="118"/>
        <end position="146"/>
    </location>
</feature>
<dbReference type="OrthoDB" id="5296287at2759"/>
<evidence type="ECO:0000256" key="1">
    <source>
        <dbReference type="ARBA" id="ARBA00022723"/>
    </source>
</evidence>
<dbReference type="Proteomes" id="UP000244855">
    <property type="component" value="Unassembled WGS sequence"/>
</dbReference>
<keyword evidence="6" id="KW-1185">Reference proteome</keyword>
<protein>
    <recommendedName>
        <fullName evidence="4">Zn(2)-C6 fungal-type domain-containing protein</fullName>
    </recommendedName>
</protein>
<dbReference type="SMART" id="SM00066">
    <property type="entry name" value="GAL4"/>
    <property type="match status" value="1"/>
</dbReference>
<dbReference type="EMBL" id="KZ805685">
    <property type="protein sequence ID" value="PVH92416.1"/>
    <property type="molecule type" value="Genomic_DNA"/>
</dbReference>
<dbReference type="CDD" id="cd12148">
    <property type="entry name" value="fungal_TF_MHR"/>
    <property type="match status" value="1"/>
</dbReference>